<dbReference type="InterPro" id="IPR028146">
    <property type="entry name" value="PRKCSH_N"/>
</dbReference>
<dbReference type="EMBL" id="DS480420">
    <property type="protein sequence ID" value="EDO16627.1"/>
    <property type="molecule type" value="Genomic_DNA"/>
</dbReference>
<evidence type="ECO:0000256" key="3">
    <source>
        <dbReference type="ARBA" id="ARBA00022824"/>
    </source>
</evidence>
<dbReference type="GO" id="GO:0070880">
    <property type="term" value="P:fungal-type cell wall beta-glucan biosynthetic process"/>
    <property type="evidence" value="ECO:0007669"/>
    <property type="project" value="EnsemblFungi"/>
</dbReference>
<dbReference type="eggNOG" id="KOG2397">
    <property type="taxonomic scope" value="Eukaryota"/>
</dbReference>
<dbReference type="InterPro" id="IPR009011">
    <property type="entry name" value="Man6P_isomerase_rcpt-bd_dom_sf"/>
</dbReference>
<dbReference type="InParanoid" id="A7TM60"/>
<feature type="coiled-coil region" evidence="5">
    <location>
        <begin position="166"/>
        <end position="207"/>
    </location>
</feature>
<dbReference type="PANTHER" id="PTHR12630">
    <property type="entry name" value="N-LINKED OLIGOSACCHARIDE PROCESSING"/>
    <property type="match status" value="1"/>
</dbReference>
<dbReference type="InterPro" id="IPR044865">
    <property type="entry name" value="MRH_dom"/>
</dbReference>
<dbReference type="PANTHER" id="PTHR12630:SF1">
    <property type="entry name" value="GLUCOSIDASE 2 SUBUNIT BETA"/>
    <property type="match status" value="1"/>
</dbReference>
<evidence type="ECO:0000256" key="2">
    <source>
        <dbReference type="ARBA" id="ARBA00022729"/>
    </source>
</evidence>
<feature type="domain" description="MRH" evidence="7">
    <location>
        <begin position="528"/>
        <end position="678"/>
    </location>
</feature>
<keyword evidence="2 6" id="KW-0732">Signal</keyword>
<feature type="chain" id="PRO_5002715162" description="Glucosidase 2 subunit beta" evidence="6">
    <location>
        <begin position="23"/>
        <end position="690"/>
    </location>
</feature>
<keyword evidence="5" id="KW-0175">Coiled coil</keyword>
<evidence type="ECO:0000313" key="9">
    <source>
        <dbReference type="Proteomes" id="UP000000267"/>
    </source>
</evidence>
<dbReference type="FunCoup" id="A7TM60">
    <property type="interactions" value="587"/>
</dbReference>
<accession>A7TM60</accession>
<dbReference type="PROSITE" id="PS51914">
    <property type="entry name" value="MRH"/>
    <property type="match status" value="1"/>
</dbReference>
<dbReference type="GO" id="GO:0008047">
    <property type="term" value="F:enzyme activator activity"/>
    <property type="evidence" value="ECO:0007669"/>
    <property type="project" value="EnsemblFungi"/>
</dbReference>
<dbReference type="OrthoDB" id="28322at2759"/>
<dbReference type="InterPro" id="IPR039794">
    <property type="entry name" value="Gtb1-like"/>
</dbReference>
<keyword evidence="9" id="KW-1185">Reference proteome</keyword>
<dbReference type="PhylomeDB" id="A7TM60"/>
<evidence type="ECO:0000256" key="1">
    <source>
        <dbReference type="ARBA" id="ARBA00022387"/>
    </source>
</evidence>
<dbReference type="OMA" id="CCDCSDE"/>
<dbReference type="KEGG" id="vpo:Kpol_529p7"/>
<evidence type="ECO:0000256" key="5">
    <source>
        <dbReference type="SAM" id="Coils"/>
    </source>
</evidence>
<dbReference type="SUPFAM" id="SSF50911">
    <property type="entry name" value="Mannose 6-phosphate receptor domain"/>
    <property type="match status" value="1"/>
</dbReference>
<dbReference type="GO" id="GO:0004558">
    <property type="term" value="F:alpha-1,4-glucosidase activity"/>
    <property type="evidence" value="ECO:0007669"/>
    <property type="project" value="EnsemblFungi"/>
</dbReference>
<gene>
    <name evidence="8" type="ORF">Kpol_529p7</name>
</gene>
<dbReference type="Gene3D" id="2.70.130.10">
    <property type="entry name" value="Mannose-6-phosphate receptor binding domain"/>
    <property type="match status" value="1"/>
</dbReference>
<keyword evidence="4" id="KW-1015">Disulfide bond</keyword>
<dbReference type="STRING" id="436907.A7TM60"/>
<dbReference type="InterPro" id="IPR036607">
    <property type="entry name" value="PRKCSH"/>
</dbReference>
<protein>
    <recommendedName>
        <fullName evidence="1">Glucosidase 2 subunit beta</fullName>
    </recommendedName>
</protein>
<dbReference type="RefSeq" id="XP_001644485.1">
    <property type="nucleotide sequence ID" value="XM_001644435.1"/>
</dbReference>
<organism evidence="9">
    <name type="scientific">Vanderwaltozyma polyspora (strain ATCC 22028 / DSM 70294 / BCRC 21397 / CBS 2163 / NBRC 10782 / NRRL Y-8283 / UCD 57-17)</name>
    <name type="common">Kluyveromyces polysporus</name>
    <dbReference type="NCBI Taxonomy" id="436907"/>
    <lineage>
        <taxon>Eukaryota</taxon>
        <taxon>Fungi</taxon>
        <taxon>Dikarya</taxon>
        <taxon>Ascomycota</taxon>
        <taxon>Saccharomycotina</taxon>
        <taxon>Saccharomycetes</taxon>
        <taxon>Saccharomycetales</taxon>
        <taxon>Saccharomycetaceae</taxon>
        <taxon>Vanderwaltozyma</taxon>
    </lineage>
</organism>
<evidence type="ECO:0000256" key="6">
    <source>
        <dbReference type="SAM" id="SignalP"/>
    </source>
</evidence>
<name>A7TM60_VANPO</name>
<dbReference type="AlphaFoldDB" id="A7TM60"/>
<sequence length="690" mass="78598">MILPKLVSFISFAFISSQIVSGKPIIGVPEDQLHLYQPITEGKDIGKWRCIGAPTVLLNYNQINDGICDCPDGSDEPGTNACENRLLFYCKNKGFLPRYISTNKVSDGICDCCDCSDESFVMEPPAYKGSDCLTLQNVYNHLIEEETNIFAEGAKALEDLKVKHSIRSIEDELANGQKEMETLNVTVNNLRNQLSDYESLLVQERTKYEEDLKKNNPILYEFEKMDMTYLSQVVNSTFEEVGKISNAYHEIIKIMDKLSSSYTPSLKDRVVNENVANFAKLYKESLEKIKTDPNIDTGLKGQLADYFLVELPKLFTDGKSDDTARYVLAKITFVRALALGKVDYSVEIVNAIDKIREMLNDISENYNVNFQDKGVIAAVNSYKDYLGKYESSLKTLVLPENFIKEIDELYKFVEENIPKLTTSQVEHGAEGETENEESNEMMGLSWGGIMNKIGGLLPRDYQSSFGSTILSLKNQISTHENEALKLKERIKGIEEQMKDKEELFNKFDDLNDEDKVLLEIKELIEKMKDFSITDKIDNYSYEISLNPKEMGSILQKETKGNQKTVSLGELQTIKMDKTFSLIKFVEYLKLKYTDEDIMLHLINENGKIGEEIYLFDNLQDINNGLIFEYENGDKCWNGPHRSARVYMRCGNTFKIHGVQETTKCNYIIDASGPLGCNSTFAYNKDIQRQI</sequence>
<dbReference type="Pfam" id="PF12999">
    <property type="entry name" value="PRKCSH-like"/>
    <property type="match status" value="1"/>
</dbReference>
<dbReference type="GO" id="GO:0006491">
    <property type="term" value="P:N-glycan processing"/>
    <property type="evidence" value="ECO:0007669"/>
    <property type="project" value="EnsemblFungi"/>
</dbReference>
<evidence type="ECO:0000259" key="7">
    <source>
        <dbReference type="PROSITE" id="PS51914"/>
    </source>
</evidence>
<evidence type="ECO:0000313" key="8">
    <source>
        <dbReference type="EMBL" id="EDO16627.1"/>
    </source>
</evidence>
<evidence type="ECO:0000256" key="4">
    <source>
        <dbReference type="ARBA" id="ARBA00023157"/>
    </source>
</evidence>
<keyword evidence="3" id="KW-0256">Endoplasmic reticulum</keyword>
<dbReference type="HOGENOM" id="CLU_419754_0_0_1"/>
<dbReference type="GO" id="GO:0017177">
    <property type="term" value="C:glucosidase II complex"/>
    <property type="evidence" value="ECO:0007669"/>
    <property type="project" value="EnsemblFungi"/>
</dbReference>
<reference evidence="8 9" key="1">
    <citation type="journal article" date="2007" name="Proc. Natl. Acad. Sci. U.S.A.">
        <title>Independent sorting-out of thousands of duplicated gene pairs in two yeast species descended from a whole-genome duplication.</title>
        <authorList>
            <person name="Scannell D.R."/>
            <person name="Frank A.C."/>
            <person name="Conant G.C."/>
            <person name="Byrne K.P."/>
            <person name="Woolfit M."/>
            <person name="Wolfe K.H."/>
        </authorList>
    </citation>
    <scope>NUCLEOTIDE SEQUENCE [LARGE SCALE GENOMIC DNA]</scope>
    <source>
        <strain evidence="9">ATCC 22028 / DSM 70294 / BCRC 21397 / CBS 2163 / NBRC 10782 / NRRL Y-8283 / UCD 57-17</strain>
    </source>
</reference>
<feature type="coiled-coil region" evidence="5">
    <location>
        <begin position="469"/>
        <end position="513"/>
    </location>
</feature>
<dbReference type="Pfam" id="PF13015">
    <property type="entry name" value="PRKCSH_1"/>
    <property type="match status" value="1"/>
</dbReference>
<feature type="signal peptide" evidence="6">
    <location>
        <begin position="1"/>
        <end position="22"/>
    </location>
</feature>
<dbReference type="GO" id="GO:0005788">
    <property type="term" value="C:endoplasmic reticulum lumen"/>
    <property type="evidence" value="ECO:0007669"/>
    <property type="project" value="EnsemblFungi"/>
</dbReference>
<dbReference type="Proteomes" id="UP000000267">
    <property type="component" value="Unassembled WGS sequence"/>
</dbReference>
<proteinExistence type="predicted"/>
<dbReference type="GeneID" id="5544785"/>